<dbReference type="AlphaFoldDB" id="A0A974HFC1"/>
<evidence type="ECO:0000313" key="2">
    <source>
        <dbReference type="EMBL" id="OCT75875.1"/>
    </source>
</evidence>
<dbReference type="Proteomes" id="UP000694892">
    <property type="component" value="Chromosome 6L"/>
</dbReference>
<evidence type="ECO:0000313" key="3">
    <source>
        <dbReference type="Proteomes" id="UP000694892"/>
    </source>
</evidence>
<name>A0A974HFC1_XENLA</name>
<feature type="region of interest" description="Disordered" evidence="1">
    <location>
        <begin position="1"/>
        <end position="32"/>
    </location>
</feature>
<sequence>MISSGIRVMSEDQQHSGDVTLVQSQSHPHRQQLTYPDSLRPVRVCACALLLLLPLLLCLLSSSPGLLQQEEQLMFVCGEPPVRQPSRGTHKQELGE</sequence>
<reference evidence="3" key="1">
    <citation type="journal article" date="2016" name="Nature">
        <title>Genome evolution in the allotetraploid frog Xenopus laevis.</title>
        <authorList>
            <person name="Session A.M."/>
            <person name="Uno Y."/>
            <person name="Kwon T."/>
            <person name="Chapman J.A."/>
            <person name="Toyoda A."/>
            <person name="Takahashi S."/>
            <person name="Fukui A."/>
            <person name="Hikosaka A."/>
            <person name="Suzuki A."/>
            <person name="Kondo M."/>
            <person name="van Heeringen S.J."/>
            <person name="Quigley I."/>
            <person name="Heinz S."/>
            <person name="Ogino H."/>
            <person name="Ochi H."/>
            <person name="Hellsten U."/>
            <person name="Lyons J.B."/>
            <person name="Simakov O."/>
            <person name="Putnam N."/>
            <person name="Stites J."/>
            <person name="Kuroki Y."/>
            <person name="Tanaka T."/>
            <person name="Michiue T."/>
            <person name="Watanabe M."/>
            <person name="Bogdanovic O."/>
            <person name="Lister R."/>
            <person name="Georgiou G."/>
            <person name="Paranjpe S.S."/>
            <person name="van Kruijsbergen I."/>
            <person name="Shu S."/>
            <person name="Carlson J."/>
            <person name="Kinoshita T."/>
            <person name="Ohta Y."/>
            <person name="Mawaribuchi S."/>
            <person name="Jenkins J."/>
            <person name="Grimwood J."/>
            <person name="Schmutz J."/>
            <person name="Mitros T."/>
            <person name="Mozaffari S.V."/>
            <person name="Suzuki Y."/>
            <person name="Haramoto Y."/>
            <person name="Yamamoto T.S."/>
            <person name="Takagi C."/>
            <person name="Heald R."/>
            <person name="Miller K."/>
            <person name="Haudenschild C."/>
            <person name="Kitzman J."/>
            <person name="Nakayama T."/>
            <person name="Izutsu Y."/>
            <person name="Robert J."/>
            <person name="Fortriede J."/>
            <person name="Burns K."/>
            <person name="Lotay V."/>
            <person name="Karimi K."/>
            <person name="Yasuoka Y."/>
            <person name="Dichmann D.S."/>
            <person name="Flajnik M.F."/>
            <person name="Houston D.W."/>
            <person name="Shendure J."/>
            <person name="DuPasquier L."/>
            <person name="Vize P.D."/>
            <person name="Zorn A.M."/>
            <person name="Ito M."/>
            <person name="Marcotte E.M."/>
            <person name="Wallingford J.B."/>
            <person name="Ito Y."/>
            <person name="Asashima M."/>
            <person name="Ueno N."/>
            <person name="Matsuda Y."/>
            <person name="Veenstra G.J."/>
            <person name="Fujiyama A."/>
            <person name="Harland R.M."/>
            <person name="Taira M."/>
            <person name="Rokhsar D.S."/>
        </authorList>
    </citation>
    <scope>NUCLEOTIDE SEQUENCE [LARGE SCALE GENOMIC DNA]</scope>
    <source>
        <strain evidence="3">J</strain>
    </source>
</reference>
<evidence type="ECO:0000256" key="1">
    <source>
        <dbReference type="SAM" id="MobiDB-lite"/>
    </source>
</evidence>
<accession>A0A974HFC1</accession>
<proteinExistence type="predicted"/>
<protein>
    <submittedName>
        <fullName evidence="2">Uncharacterized protein</fullName>
    </submittedName>
</protein>
<organism evidence="2 3">
    <name type="scientific">Xenopus laevis</name>
    <name type="common">African clawed frog</name>
    <dbReference type="NCBI Taxonomy" id="8355"/>
    <lineage>
        <taxon>Eukaryota</taxon>
        <taxon>Metazoa</taxon>
        <taxon>Chordata</taxon>
        <taxon>Craniata</taxon>
        <taxon>Vertebrata</taxon>
        <taxon>Euteleostomi</taxon>
        <taxon>Amphibia</taxon>
        <taxon>Batrachia</taxon>
        <taxon>Anura</taxon>
        <taxon>Pipoidea</taxon>
        <taxon>Pipidae</taxon>
        <taxon>Xenopodinae</taxon>
        <taxon>Xenopus</taxon>
        <taxon>Xenopus</taxon>
    </lineage>
</organism>
<feature type="compositionally biased region" description="Polar residues" evidence="1">
    <location>
        <begin position="21"/>
        <end position="32"/>
    </location>
</feature>
<gene>
    <name evidence="2" type="ORF">XELAEV_18031059mg</name>
</gene>
<dbReference type="EMBL" id="CM004476">
    <property type="protein sequence ID" value="OCT75875.1"/>
    <property type="molecule type" value="Genomic_DNA"/>
</dbReference>